<evidence type="ECO:0000313" key="1">
    <source>
        <dbReference type="EMBL" id="JAD33110.1"/>
    </source>
</evidence>
<proteinExistence type="predicted"/>
<sequence length="30" mass="3496">MTEIYDAACIVAFKRLKICQSIICFRIQCD</sequence>
<organism evidence="1">
    <name type="scientific">Arundo donax</name>
    <name type="common">Giant reed</name>
    <name type="synonym">Donax arundinaceus</name>
    <dbReference type="NCBI Taxonomy" id="35708"/>
    <lineage>
        <taxon>Eukaryota</taxon>
        <taxon>Viridiplantae</taxon>
        <taxon>Streptophyta</taxon>
        <taxon>Embryophyta</taxon>
        <taxon>Tracheophyta</taxon>
        <taxon>Spermatophyta</taxon>
        <taxon>Magnoliopsida</taxon>
        <taxon>Liliopsida</taxon>
        <taxon>Poales</taxon>
        <taxon>Poaceae</taxon>
        <taxon>PACMAD clade</taxon>
        <taxon>Arundinoideae</taxon>
        <taxon>Arundineae</taxon>
        <taxon>Arundo</taxon>
    </lineage>
</organism>
<protein>
    <submittedName>
        <fullName evidence="1">Uncharacterized protein</fullName>
    </submittedName>
</protein>
<dbReference type="EMBL" id="GBRH01264785">
    <property type="protein sequence ID" value="JAD33110.1"/>
    <property type="molecule type" value="Transcribed_RNA"/>
</dbReference>
<accession>A0A0A8Z8T2</accession>
<name>A0A0A8Z8T2_ARUDO</name>
<reference evidence="1" key="1">
    <citation type="submission" date="2014-09" db="EMBL/GenBank/DDBJ databases">
        <authorList>
            <person name="Magalhaes I.L.F."/>
            <person name="Oliveira U."/>
            <person name="Santos F.R."/>
            <person name="Vidigal T.H.D.A."/>
            <person name="Brescovit A.D."/>
            <person name="Santos A.J."/>
        </authorList>
    </citation>
    <scope>NUCLEOTIDE SEQUENCE</scope>
    <source>
        <tissue evidence="1">Shoot tissue taken approximately 20 cm above the soil surface</tissue>
    </source>
</reference>
<dbReference type="AlphaFoldDB" id="A0A0A8Z8T2"/>
<reference evidence="1" key="2">
    <citation type="journal article" date="2015" name="Data Brief">
        <title>Shoot transcriptome of the giant reed, Arundo donax.</title>
        <authorList>
            <person name="Barrero R.A."/>
            <person name="Guerrero F.D."/>
            <person name="Moolhuijzen P."/>
            <person name="Goolsby J.A."/>
            <person name="Tidwell J."/>
            <person name="Bellgard S.E."/>
            <person name="Bellgard M.I."/>
        </authorList>
    </citation>
    <scope>NUCLEOTIDE SEQUENCE</scope>
    <source>
        <tissue evidence="1">Shoot tissue taken approximately 20 cm above the soil surface</tissue>
    </source>
</reference>